<feature type="domain" description="Ketosynthase family 3 (KS3)" evidence="8">
    <location>
        <begin position="35"/>
        <end position="456"/>
    </location>
</feature>
<keyword evidence="5" id="KW-0045">Antibiotic biosynthesis</keyword>
<dbReference type="InterPro" id="IPR014030">
    <property type="entry name" value="Ketoacyl_synth_N"/>
</dbReference>
<dbReference type="PROSITE" id="PS00606">
    <property type="entry name" value="KS3_1"/>
    <property type="match status" value="1"/>
</dbReference>
<dbReference type="SMART" id="SM00822">
    <property type="entry name" value="PKS_KR"/>
    <property type="match status" value="1"/>
</dbReference>
<keyword evidence="3" id="KW-0597">Phosphoprotein</keyword>
<dbReference type="InterPro" id="IPR018201">
    <property type="entry name" value="Ketoacyl_synth_AS"/>
</dbReference>
<dbReference type="RefSeq" id="WP_165302182.1">
    <property type="nucleotide sequence ID" value="NZ_JAAKZZ010000473.1"/>
</dbReference>
<dbReference type="Pfam" id="PF00109">
    <property type="entry name" value="ketoacyl-synt"/>
    <property type="match status" value="1"/>
</dbReference>
<dbReference type="PROSITE" id="PS52004">
    <property type="entry name" value="KS3_2"/>
    <property type="match status" value="1"/>
</dbReference>
<evidence type="ECO:0000256" key="4">
    <source>
        <dbReference type="ARBA" id="ARBA00022679"/>
    </source>
</evidence>
<dbReference type="SUPFAM" id="SSF53901">
    <property type="entry name" value="Thiolase-like"/>
    <property type="match status" value="1"/>
</dbReference>
<feature type="non-terminal residue" evidence="9">
    <location>
        <position position="1289"/>
    </location>
</feature>
<comment type="cofactor">
    <cofactor evidence="1">
        <name>pantetheine 4'-phosphate</name>
        <dbReference type="ChEBI" id="CHEBI:47942"/>
    </cofactor>
</comment>
<evidence type="ECO:0000256" key="2">
    <source>
        <dbReference type="ARBA" id="ARBA00022450"/>
    </source>
</evidence>
<protein>
    <submittedName>
        <fullName evidence="9">SDR family NAD(P)-dependent oxidoreductase</fullName>
    </submittedName>
</protein>
<dbReference type="CDD" id="cd08952">
    <property type="entry name" value="KR_1_SDR_x"/>
    <property type="match status" value="1"/>
</dbReference>
<dbReference type="GO" id="GO:0033068">
    <property type="term" value="P:macrolide biosynthetic process"/>
    <property type="evidence" value="ECO:0007669"/>
    <property type="project" value="UniProtKB-ARBA"/>
</dbReference>
<evidence type="ECO:0000256" key="3">
    <source>
        <dbReference type="ARBA" id="ARBA00022553"/>
    </source>
</evidence>
<name>A0A6G4X4N5_9ACTN</name>
<dbReference type="SUPFAM" id="SSF55048">
    <property type="entry name" value="Probable ACP-binding domain of malonyl-CoA ACP transacylase"/>
    <property type="match status" value="1"/>
</dbReference>
<dbReference type="PANTHER" id="PTHR43775:SF51">
    <property type="entry name" value="INACTIVE PHENOLPHTHIOCEROL SYNTHESIS POLYKETIDE SYNTHASE TYPE I PKS1-RELATED"/>
    <property type="match status" value="1"/>
</dbReference>
<dbReference type="EMBL" id="JAAKZZ010000473">
    <property type="protein sequence ID" value="NGO72499.1"/>
    <property type="molecule type" value="Genomic_DNA"/>
</dbReference>
<keyword evidence="6" id="KW-0511">Multifunctional enzyme</keyword>
<gene>
    <name evidence="9" type="ORF">G5C65_29925</name>
</gene>
<dbReference type="InterPro" id="IPR015083">
    <property type="entry name" value="NorB/c/GfsB-D-like_docking"/>
</dbReference>
<dbReference type="SUPFAM" id="SSF51735">
    <property type="entry name" value="NAD(P)-binding Rossmann-fold domains"/>
    <property type="match status" value="2"/>
</dbReference>
<dbReference type="InterPro" id="IPR016035">
    <property type="entry name" value="Acyl_Trfase/lysoPLipase"/>
</dbReference>
<dbReference type="InterPro" id="IPR050091">
    <property type="entry name" value="PKS_NRPS_Biosynth_Enz"/>
</dbReference>
<keyword evidence="4" id="KW-0808">Transferase</keyword>
<dbReference type="Pfam" id="PF02801">
    <property type="entry name" value="Ketoacyl-synt_C"/>
    <property type="match status" value="1"/>
</dbReference>
<organism evidence="9 10">
    <name type="scientific">Streptomyces boncukensis</name>
    <dbReference type="NCBI Taxonomy" id="2711219"/>
    <lineage>
        <taxon>Bacteria</taxon>
        <taxon>Bacillati</taxon>
        <taxon>Actinomycetota</taxon>
        <taxon>Actinomycetes</taxon>
        <taxon>Kitasatosporales</taxon>
        <taxon>Streptomycetaceae</taxon>
        <taxon>Streptomyces</taxon>
    </lineage>
</organism>
<evidence type="ECO:0000256" key="7">
    <source>
        <dbReference type="ARBA" id="ARBA00023315"/>
    </source>
</evidence>
<dbReference type="InterPro" id="IPR016039">
    <property type="entry name" value="Thiolase-like"/>
</dbReference>
<dbReference type="Gene3D" id="3.40.47.10">
    <property type="match status" value="1"/>
</dbReference>
<dbReference type="GO" id="GO:0031177">
    <property type="term" value="F:phosphopantetheine binding"/>
    <property type="evidence" value="ECO:0007669"/>
    <property type="project" value="UniProtKB-ARBA"/>
</dbReference>
<evidence type="ECO:0000256" key="5">
    <source>
        <dbReference type="ARBA" id="ARBA00023194"/>
    </source>
</evidence>
<dbReference type="GO" id="GO:0006633">
    <property type="term" value="P:fatty acid biosynthetic process"/>
    <property type="evidence" value="ECO:0007669"/>
    <property type="project" value="InterPro"/>
</dbReference>
<dbReference type="InterPro" id="IPR014043">
    <property type="entry name" value="Acyl_transferase_dom"/>
</dbReference>
<evidence type="ECO:0000313" key="9">
    <source>
        <dbReference type="EMBL" id="NGO72499.1"/>
    </source>
</evidence>
<evidence type="ECO:0000313" key="10">
    <source>
        <dbReference type="Proteomes" id="UP000477722"/>
    </source>
</evidence>
<evidence type="ECO:0000259" key="8">
    <source>
        <dbReference type="PROSITE" id="PS52004"/>
    </source>
</evidence>
<dbReference type="CDD" id="cd00833">
    <property type="entry name" value="PKS"/>
    <property type="match status" value="1"/>
</dbReference>
<dbReference type="InterPro" id="IPR057326">
    <property type="entry name" value="KR_dom"/>
</dbReference>
<evidence type="ECO:0000256" key="6">
    <source>
        <dbReference type="ARBA" id="ARBA00023268"/>
    </source>
</evidence>
<proteinExistence type="predicted"/>
<accession>A0A6G4X4N5</accession>
<dbReference type="Gene3D" id="3.40.366.10">
    <property type="entry name" value="Malonyl-Coenzyme A Acyl Carrier Protein, domain 2"/>
    <property type="match status" value="1"/>
</dbReference>
<dbReference type="SMART" id="SM00827">
    <property type="entry name" value="PKS_AT"/>
    <property type="match status" value="1"/>
</dbReference>
<keyword evidence="2" id="KW-0596">Phosphopantetheine</keyword>
<dbReference type="FunFam" id="3.40.47.10:FF:000019">
    <property type="entry name" value="Polyketide synthase type I"/>
    <property type="match status" value="1"/>
</dbReference>
<dbReference type="InterPro" id="IPR041618">
    <property type="entry name" value="PKS_DE"/>
</dbReference>
<dbReference type="Pfam" id="PF00698">
    <property type="entry name" value="Acyl_transf_1"/>
    <property type="match status" value="1"/>
</dbReference>
<dbReference type="Proteomes" id="UP000477722">
    <property type="component" value="Unassembled WGS sequence"/>
</dbReference>
<dbReference type="NCBIfam" id="NF045894">
    <property type="entry name" value="PKS_plus_SDR"/>
    <property type="match status" value="1"/>
</dbReference>
<keyword evidence="10" id="KW-1185">Reference proteome</keyword>
<reference evidence="9 10" key="1">
    <citation type="submission" date="2020-02" db="EMBL/GenBank/DDBJ databases">
        <title>Whole-genome analyses of novel actinobacteria.</title>
        <authorList>
            <person name="Sahin N."/>
            <person name="Tatar D."/>
        </authorList>
    </citation>
    <scope>NUCLEOTIDE SEQUENCE [LARGE SCALE GENOMIC DNA]</scope>
    <source>
        <strain evidence="9 10">SB3404</strain>
    </source>
</reference>
<dbReference type="SMART" id="SM00825">
    <property type="entry name" value="PKS_KS"/>
    <property type="match status" value="1"/>
</dbReference>
<dbReference type="InterPro" id="IPR036291">
    <property type="entry name" value="NAD(P)-bd_dom_sf"/>
</dbReference>
<dbReference type="Gene3D" id="3.30.70.3290">
    <property type="match status" value="1"/>
</dbReference>
<dbReference type="SUPFAM" id="SSF52151">
    <property type="entry name" value="FabD/lysophospholipase-like"/>
    <property type="match status" value="1"/>
</dbReference>
<dbReference type="Pfam" id="PF08990">
    <property type="entry name" value="Docking"/>
    <property type="match status" value="1"/>
</dbReference>
<dbReference type="InterPro" id="IPR014031">
    <property type="entry name" value="Ketoacyl_synth_C"/>
</dbReference>
<dbReference type="Gene3D" id="6.10.140.1830">
    <property type="match status" value="1"/>
</dbReference>
<dbReference type="GO" id="GO:0004315">
    <property type="term" value="F:3-oxoacyl-[acyl-carrier-protein] synthase activity"/>
    <property type="evidence" value="ECO:0007669"/>
    <property type="project" value="InterPro"/>
</dbReference>
<dbReference type="Pfam" id="PF18369">
    <property type="entry name" value="PKS_DE"/>
    <property type="match status" value="1"/>
</dbReference>
<dbReference type="Pfam" id="PF08659">
    <property type="entry name" value="KR"/>
    <property type="match status" value="1"/>
</dbReference>
<dbReference type="InterPro" id="IPR020841">
    <property type="entry name" value="PKS_Beta-ketoAc_synthase_dom"/>
</dbReference>
<dbReference type="InterPro" id="IPR001227">
    <property type="entry name" value="Ac_transferase_dom_sf"/>
</dbReference>
<dbReference type="Gene3D" id="3.40.50.720">
    <property type="entry name" value="NAD(P)-binding Rossmann-like Domain"/>
    <property type="match status" value="1"/>
</dbReference>
<dbReference type="GO" id="GO:0004312">
    <property type="term" value="F:fatty acid synthase activity"/>
    <property type="evidence" value="ECO:0007669"/>
    <property type="project" value="TreeGrafter"/>
</dbReference>
<dbReference type="Pfam" id="PF16197">
    <property type="entry name" value="KAsynt_C_assoc"/>
    <property type="match status" value="1"/>
</dbReference>
<sequence length="1289" mass="135284">MTADSANRIVEALRTSLKEVERLRTQNQEILAANSEPLAVVAMSCRLPGDVASPEDFWQLLSTGTDAITDFPGNRGWEQPGRDRGRETYAARGGFVHDADRFDADLFGISPREALAMDPQQRLLLEAAWETFEAAGIDPRSLVGTPTGVFIGASPSGYGLIDQESEDAESFALTGGASSILSGRVSYVFGLEGPAVTVDTACSSSLVALHLAAQALRQGECRMALVGGVTVMATPSLFSAFAKQGGLAPDGRCRSFAAAADGTGWSEGVGMLLVERLSDAQRHGHRVLAVVRGSAVNQDGASNGLTAPNGPSQQRVIRQALANARLTPADVDVVEAHGTGTRLGDPIEAEALQLTYGRDRGKGGEPLWLGSVKSNIGHPQAAAGVAGVIKMVMALRHGTLPETLHADEPTPQVDWSAGAVELLTGPRPWPEVDRPRRAAVSSFGISGTNAHVVLEQAPEHVERDSDTEPPALRPDPVPWVVSAKSETALRAQIERLRSFVTEQPEVDAMDVAWSLATTRAELEHRAVLAGDVALASDVATDGRLAFLFTGQGAQRAGMGLGLYEAFPVFAEAFDAVCARLDVRLERPLREVLADGAGLEGTLWAQAGLFALEVALYRLVESWGVVPDVLLGHSLGEIVAAHVSGILSLDDACTLVAERGRLMQGLPAGGAMLAVQAAEVDVADSGLDVAAVNGPESVVLSGAIESIERYAAECAARGRRVSVLAVSHAFHSVLMEPMLEEFATVVDGLTYSPAHIPIVSNLTGAVAEPGLMQEPGYWVRQVRQAVRFADGVGAATGLGVTRFVELGPDGVLSGMAQESAGDAVFAPVLRKDRDEVESALGAMSRVWTCGVGVDWSAVFAGWGGQVIPLPTYAFQRERFWPERSHSVRSAVSDGLDSAFWDAVEREDLEELAGLESALPALNAWRRRHRERSTLDSWRYQVTWKPLTDLPPAPLSGTWAVIGSEGADVFGALSAAGARVVNVPAEEVAQLPDVAGVVLLASGWADTLSAVQALGEVPAPLWVLTRGAVAVGRSDRLESPDLAAVWGLGRVAALEVPQRWGGLIDLPADLDTRAGARLAGVLADGGEDQVAVRGAGVYGRRLARALPAAVTGTGWRPSGTVLITGGTGALGTQVARWLAGRGAPHLVLTSRSGVAPDGLVEELTDLGARVTVAACDVTDRDALAGVIDGVPEQWPLTGIVHTAGIVDTEGLEQTGPEAVARVVGPKIEGTVLLDELTRDLPLDLFVVFSSIAATWGSGGQGAYAAGNAFLDAWVQHRRDRGLPGTSVAWGP</sequence>
<keyword evidence="7" id="KW-0012">Acyltransferase</keyword>
<dbReference type="PANTHER" id="PTHR43775">
    <property type="entry name" value="FATTY ACID SYNTHASE"/>
    <property type="match status" value="1"/>
</dbReference>
<evidence type="ECO:0000256" key="1">
    <source>
        <dbReference type="ARBA" id="ARBA00001957"/>
    </source>
</evidence>
<dbReference type="InterPro" id="IPR013968">
    <property type="entry name" value="PKS_KR"/>
</dbReference>
<dbReference type="InterPro" id="IPR032821">
    <property type="entry name" value="PKS_assoc"/>
</dbReference>
<dbReference type="InterPro" id="IPR016036">
    <property type="entry name" value="Malonyl_transacylase_ACP-bd"/>
</dbReference>
<comment type="caution">
    <text evidence="9">The sequence shown here is derived from an EMBL/GenBank/DDBJ whole genome shotgun (WGS) entry which is preliminary data.</text>
</comment>